<dbReference type="SUPFAM" id="SSF109604">
    <property type="entry name" value="HD-domain/PDEase-like"/>
    <property type="match status" value="1"/>
</dbReference>
<dbReference type="GO" id="GO:0046872">
    <property type="term" value="F:metal ion binding"/>
    <property type="evidence" value="ECO:0007669"/>
    <property type="project" value="UniProtKB-KW"/>
</dbReference>
<evidence type="ECO:0000256" key="6">
    <source>
        <dbReference type="PIRSR" id="PIRSR623088-2"/>
    </source>
</evidence>
<dbReference type="Gene3D" id="1.10.1300.10">
    <property type="entry name" value="3'5'-cyclic nucleotide phosphodiesterase, catalytic domain"/>
    <property type="match status" value="1"/>
</dbReference>
<feature type="binding site" evidence="7">
    <location>
        <position position="806"/>
    </location>
    <ligand>
        <name>Zn(2+)</name>
        <dbReference type="ChEBI" id="CHEBI:29105"/>
        <label>1</label>
    </ligand>
</feature>
<dbReference type="EC" id="3.1.4.-" evidence="8"/>
<evidence type="ECO:0000256" key="7">
    <source>
        <dbReference type="PIRSR" id="PIRSR623088-3"/>
    </source>
</evidence>
<sequence length="1039" mass="116066">LVCQVGLHLRSIEEPRMTAETAAPCVQGMQGVQTAMAGQGTLQQVQDGKSAGGYYSSTSAVYDPEYARMEAWLDEHPDFVNDYFLRKVTRQTVDMWLVSHATPTSSSSSCVEISSPTHVGGMSSSGRGGSGGSGATTPVRKISAHEFERGGLLKPIVNTIDGTPTFLSVSPGDSAQPGQQVGSGNAGRPQRRSRHELRHLDEKDLIFELVKDICNELDVRSLCHKILQNVSTLLHADRGSLFLVQGERGGSCMPSSQNHDSSCLVSKLFDVCSRSTLLEMEKKDEIKIPWGTGIVGYVAESGEPVNIPDAYKSWTQRAFEAQDTGGLLDSGCSETPLCGHCANKPSTPLRKKALHLILELRPGLAATYCVRSSGCRSEEYKVDVLFDMDPDGRLQTMMDTAYKETSTRVVEDSRFNREIDALTGYRTRALLCMPIKDCNGDVIGVAQVINKLGGEGQFTAQDEKVFAGYLQFCGIGLRNAQLYEKSQLEVKRNQVLLDLARMIFEEQSTIEHMVLRILTHTQSLIQCQRVQVLLVHKASKGSFSRVFDFEANDLTGEDSDSRTSPFESRFPINVGITGYVATTGETVNIPNAYEDPRFDPSVDDGTGFRHRTILCMPIKNSSGQIIGVIQLINKFDDLAFTKNDENFVEAFAIFCGMGIHNTHMYEKAVIAMAKQSVTLEVLSYHASASLEDAQRLRSLRVPSAAHFQLHDFKFDDIHMEDDETLTACLRMFLDLDFVERFHIDYDVLCRWLLSVKKNYRNVTYHNWRHAFNVAQMMFAILTATQWWKIFGEIECLALIIACLCHDLDHRGTNNSFQIKASSPLAQLYSTSTMEHHHFDQCLMILSSQGNQILSNLSPEEYSRVVKVLEEAILSTDLAVYFRKRGAFLSLAQGGGYNWAYSDHRELLRGMLMTVCDLAAITKPWEVEKRVAELVSSEFFEQGDIERRTLNITPIDIMNREKEDQLPMMQVGFIDSICLPIYEAFALLSDKLEPLVDGVRKNKQHWLEVAESGSKTDNCTNHDRTLSLSDNEETSEQADQ</sequence>
<evidence type="ECO:0000259" key="10">
    <source>
        <dbReference type="PROSITE" id="PS51845"/>
    </source>
</evidence>
<evidence type="ECO:0000256" key="4">
    <source>
        <dbReference type="ARBA" id="ARBA00022801"/>
    </source>
</evidence>
<dbReference type="FunFam" id="3.30.450.40:FF:000032">
    <property type="entry name" value="Phosphodiesterase"/>
    <property type="match status" value="1"/>
</dbReference>
<feature type="binding site" evidence="6">
    <location>
        <position position="969"/>
    </location>
    <ligand>
        <name>AMP</name>
        <dbReference type="ChEBI" id="CHEBI:456215"/>
    </ligand>
</feature>
<dbReference type="PRINTS" id="PR00387">
    <property type="entry name" value="PDIESTERASE1"/>
</dbReference>
<dbReference type="CDD" id="cd00077">
    <property type="entry name" value="HDc"/>
    <property type="match status" value="1"/>
</dbReference>
<keyword evidence="4 8" id="KW-0378">Hydrolase</keyword>
<reference evidence="11 12" key="1">
    <citation type="submission" date="2015-07" db="EMBL/GenBank/DDBJ databases">
        <title>The genome of Habropoda laboriosa.</title>
        <authorList>
            <person name="Pan H."/>
            <person name="Kapheim K."/>
        </authorList>
    </citation>
    <scope>NUCLEOTIDE SEQUENCE [LARGE SCALE GENOMIC DNA]</scope>
    <source>
        <strain evidence="11">0110345459</strain>
    </source>
</reference>
<feature type="domain" description="PDEase" evidence="10">
    <location>
        <begin position="677"/>
        <end position="1012"/>
    </location>
</feature>
<dbReference type="GO" id="GO:0007165">
    <property type="term" value="P:signal transduction"/>
    <property type="evidence" value="ECO:0007669"/>
    <property type="project" value="InterPro"/>
</dbReference>
<feature type="binding site" evidence="7">
    <location>
        <position position="916"/>
    </location>
    <ligand>
        <name>Zn(2+)</name>
        <dbReference type="ChEBI" id="CHEBI:29105"/>
        <label>1</label>
    </ligand>
</feature>
<name>A0A0L7RKM4_9HYME</name>
<dbReference type="Pfam" id="PF01590">
    <property type="entry name" value="GAF"/>
    <property type="match status" value="3"/>
</dbReference>
<evidence type="ECO:0000256" key="3">
    <source>
        <dbReference type="ARBA" id="ARBA00022723"/>
    </source>
</evidence>
<feature type="non-terminal residue" evidence="11">
    <location>
        <position position="1"/>
    </location>
</feature>
<dbReference type="Gene3D" id="3.30.450.40">
    <property type="match status" value="3"/>
</dbReference>
<feature type="region of interest" description="Disordered" evidence="9">
    <location>
        <begin position="165"/>
        <end position="196"/>
    </location>
</feature>
<evidence type="ECO:0000313" key="11">
    <source>
        <dbReference type="EMBL" id="KOC71369.1"/>
    </source>
</evidence>
<dbReference type="STRING" id="597456.A0A0L7RKM4"/>
<feature type="binding site" evidence="7">
    <location>
        <position position="769"/>
    </location>
    <ligand>
        <name>Zn(2+)</name>
        <dbReference type="ChEBI" id="CHEBI:29105"/>
        <label>1</label>
    </ligand>
</feature>
<dbReference type="Pfam" id="PF00233">
    <property type="entry name" value="PDEase_I"/>
    <property type="match status" value="1"/>
</dbReference>
<feature type="active site" description="Proton donor" evidence="5">
    <location>
        <position position="765"/>
    </location>
</feature>
<feature type="region of interest" description="Disordered" evidence="9">
    <location>
        <begin position="106"/>
        <end position="138"/>
    </location>
</feature>
<feature type="compositionally biased region" description="Polar residues" evidence="9">
    <location>
        <begin position="165"/>
        <end position="183"/>
    </location>
</feature>
<dbReference type="InterPro" id="IPR003018">
    <property type="entry name" value="GAF"/>
</dbReference>
<gene>
    <name evidence="11" type="ORF">WH47_02414</name>
</gene>
<feature type="binding site" evidence="6">
    <location>
        <position position="916"/>
    </location>
    <ligand>
        <name>AMP</name>
        <dbReference type="ChEBI" id="CHEBI:456215"/>
    </ligand>
</feature>
<dbReference type="SMART" id="SM00471">
    <property type="entry name" value="HDc"/>
    <property type="match status" value="1"/>
</dbReference>
<dbReference type="FunFam" id="1.10.1300.10:FF:000003">
    <property type="entry name" value="Phosphodiesterase"/>
    <property type="match status" value="1"/>
</dbReference>
<accession>A0A0L7RKM4</accession>
<evidence type="ECO:0000256" key="8">
    <source>
        <dbReference type="RuleBase" id="RU363067"/>
    </source>
</evidence>
<dbReference type="OrthoDB" id="74705at2759"/>
<dbReference type="GO" id="GO:0004114">
    <property type="term" value="F:3',5'-cyclic-nucleotide phosphodiesterase activity"/>
    <property type="evidence" value="ECO:0007669"/>
    <property type="project" value="InterPro"/>
</dbReference>
<keyword evidence="2" id="KW-0140">cGMP</keyword>
<feature type="binding site" evidence="7">
    <location>
        <position position="805"/>
    </location>
    <ligand>
        <name>Zn(2+)</name>
        <dbReference type="ChEBI" id="CHEBI:29105"/>
        <label>1</label>
    </ligand>
</feature>
<comment type="similarity">
    <text evidence="1 8">Belongs to the cyclic nucleotide phosphodiesterase family.</text>
</comment>
<evidence type="ECO:0000256" key="2">
    <source>
        <dbReference type="ARBA" id="ARBA00022535"/>
    </source>
</evidence>
<evidence type="ECO:0000313" key="12">
    <source>
        <dbReference type="Proteomes" id="UP000053825"/>
    </source>
</evidence>
<feature type="compositionally biased region" description="Low complexity" evidence="9">
    <location>
        <begin position="106"/>
        <end position="125"/>
    </location>
</feature>
<evidence type="ECO:0000256" key="9">
    <source>
        <dbReference type="SAM" id="MobiDB-lite"/>
    </source>
</evidence>
<feature type="binding site" evidence="6">
    <location>
        <position position="806"/>
    </location>
    <ligand>
        <name>AMP</name>
        <dbReference type="ChEBI" id="CHEBI:456215"/>
    </ligand>
</feature>
<feature type="binding site" evidence="6">
    <location>
        <begin position="765"/>
        <end position="769"/>
    </location>
    <ligand>
        <name>AMP</name>
        <dbReference type="ChEBI" id="CHEBI:456215"/>
    </ligand>
</feature>
<dbReference type="SMART" id="SM00065">
    <property type="entry name" value="GAF"/>
    <property type="match status" value="2"/>
</dbReference>
<proteinExistence type="inferred from homology"/>
<dbReference type="SUPFAM" id="SSF55781">
    <property type="entry name" value="GAF domain-like"/>
    <property type="match status" value="3"/>
</dbReference>
<dbReference type="InterPro" id="IPR002073">
    <property type="entry name" value="PDEase_catalytic_dom"/>
</dbReference>
<keyword evidence="3 7" id="KW-0479">Metal-binding</keyword>
<feature type="region of interest" description="Disordered" evidence="9">
    <location>
        <begin position="1012"/>
        <end position="1039"/>
    </location>
</feature>
<feature type="compositionally biased region" description="Acidic residues" evidence="9">
    <location>
        <begin position="1029"/>
        <end position="1039"/>
    </location>
</feature>
<evidence type="ECO:0000256" key="5">
    <source>
        <dbReference type="PIRSR" id="PIRSR623088-1"/>
    </source>
</evidence>
<evidence type="ECO:0000256" key="1">
    <source>
        <dbReference type="ARBA" id="ARBA00007648"/>
    </source>
</evidence>
<organism evidence="11 12">
    <name type="scientific">Habropoda laboriosa</name>
    <dbReference type="NCBI Taxonomy" id="597456"/>
    <lineage>
        <taxon>Eukaryota</taxon>
        <taxon>Metazoa</taxon>
        <taxon>Ecdysozoa</taxon>
        <taxon>Arthropoda</taxon>
        <taxon>Hexapoda</taxon>
        <taxon>Insecta</taxon>
        <taxon>Pterygota</taxon>
        <taxon>Neoptera</taxon>
        <taxon>Endopterygota</taxon>
        <taxon>Hymenoptera</taxon>
        <taxon>Apocrita</taxon>
        <taxon>Aculeata</taxon>
        <taxon>Apoidea</taxon>
        <taxon>Anthophila</taxon>
        <taxon>Apidae</taxon>
        <taxon>Habropoda</taxon>
    </lineage>
</organism>
<dbReference type="InterPro" id="IPR003607">
    <property type="entry name" value="HD/PDEase_dom"/>
</dbReference>
<comment type="cofactor">
    <cofactor evidence="8">
        <name>a divalent metal cation</name>
        <dbReference type="ChEBI" id="CHEBI:60240"/>
    </cofactor>
    <text evidence="8">Binds 2 divalent metal cations per subunit. Site 1 may preferentially bind zinc ions, while site 2 has a preference for magnesium and/or manganese ions.</text>
</comment>
<dbReference type="PROSITE" id="PS51845">
    <property type="entry name" value="PDEASE_I_2"/>
    <property type="match status" value="1"/>
</dbReference>
<dbReference type="InterPro" id="IPR029016">
    <property type="entry name" value="GAF-like_dom_sf"/>
</dbReference>
<dbReference type="AlphaFoldDB" id="A0A0L7RKM4"/>
<dbReference type="InterPro" id="IPR023088">
    <property type="entry name" value="PDEase"/>
</dbReference>
<dbReference type="Proteomes" id="UP000053825">
    <property type="component" value="Unassembled WGS sequence"/>
</dbReference>
<dbReference type="PROSITE" id="PS00126">
    <property type="entry name" value="PDEASE_I_1"/>
    <property type="match status" value="1"/>
</dbReference>
<dbReference type="EMBL" id="KQ414568">
    <property type="protein sequence ID" value="KOC71369.1"/>
    <property type="molecule type" value="Genomic_DNA"/>
</dbReference>
<protein>
    <recommendedName>
        <fullName evidence="8">Phosphodiesterase</fullName>
        <ecNumber evidence="8">3.1.4.-</ecNumber>
    </recommendedName>
</protein>
<dbReference type="InterPro" id="IPR036971">
    <property type="entry name" value="PDEase_catalytic_dom_sf"/>
</dbReference>
<keyword evidence="12" id="KW-1185">Reference proteome</keyword>
<dbReference type="InterPro" id="IPR023174">
    <property type="entry name" value="PDEase_CS"/>
</dbReference>
<feature type="binding site" evidence="7">
    <location>
        <position position="806"/>
    </location>
    <ligand>
        <name>Zn(2+)</name>
        <dbReference type="ChEBI" id="CHEBI:29105"/>
        <label>2</label>
    </ligand>
</feature>
<dbReference type="PANTHER" id="PTHR11347">
    <property type="entry name" value="CYCLIC NUCLEOTIDE PHOSPHODIESTERASE"/>
    <property type="match status" value="1"/>
</dbReference>